<feature type="non-terminal residue" evidence="1">
    <location>
        <position position="1"/>
    </location>
</feature>
<name>X1HDR1_9ZZZZ</name>
<protein>
    <submittedName>
        <fullName evidence="1">Uncharacterized protein</fullName>
    </submittedName>
</protein>
<sequence length="119" mass="12802">AFNAMVRAHLMCALGSGDWIRFFDATVTPGDPGETTVTCKTSATETLHVRCLYGYSKTSIIGGVFADTIVAGLATFTIPALVEGKEVYLFMVGSAVTYKEKTYWGGRTGIYHYTALAAE</sequence>
<dbReference type="AlphaFoldDB" id="X1HDR1"/>
<proteinExistence type="predicted"/>
<dbReference type="EMBL" id="BARU01025598">
    <property type="protein sequence ID" value="GAH68346.1"/>
    <property type="molecule type" value="Genomic_DNA"/>
</dbReference>
<comment type="caution">
    <text evidence="1">The sequence shown here is derived from an EMBL/GenBank/DDBJ whole genome shotgun (WGS) entry which is preliminary data.</text>
</comment>
<evidence type="ECO:0000313" key="1">
    <source>
        <dbReference type="EMBL" id="GAH68346.1"/>
    </source>
</evidence>
<organism evidence="1">
    <name type="scientific">marine sediment metagenome</name>
    <dbReference type="NCBI Taxonomy" id="412755"/>
    <lineage>
        <taxon>unclassified sequences</taxon>
        <taxon>metagenomes</taxon>
        <taxon>ecological metagenomes</taxon>
    </lineage>
</organism>
<accession>X1HDR1</accession>
<reference evidence="1" key="1">
    <citation type="journal article" date="2014" name="Front. Microbiol.">
        <title>High frequency of phylogenetically diverse reductive dehalogenase-homologous genes in deep subseafloor sedimentary metagenomes.</title>
        <authorList>
            <person name="Kawai M."/>
            <person name="Futagami T."/>
            <person name="Toyoda A."/>
            <person name="Takaki Y."/>
            <person name="Nishi S."/>
            <person name="Hori S."/>
            <person name="Arai W."/>
            <person name="Tsubouchi T."/>
            <person name="Morono Y."/>
            <person name="Uchiyama I."/>
            <person name="Ito T."/>
            <person name="Fujiyama A."/>
            <person name="Inagaki F."/>
            <person name="Takami H."/>
        </authorList>
    </citation>
    <scope>NUCLEOTIDE SEQUENCE</scope>
    <source>
        <strain evidence="1">Expedition CK06-06</strain>
    </source>
</reference>
<gene>
    <name evidence="1" type="ORF">S03H2_41226</name>
</gene>